<evidence type="ECO:0000256" key="7">
    <source>
        <dbReference type="ARBA" id="ARBA00022989"/>
    </source>
</evidence>
<dbReference type="SUPFAM" id="SSF53448">
    <property type="entry name" value="Nucleotide-diphospho-sugar transferases"/>
    <property type="match status" value="1"/>
</dbReference>
<evidence type="ECO:0000256" key="10">
    <source>
        <dbReference type="ARBA" id="ARBA00023180"/>
    </source>
</evidence>
<evidence type="ECO:0000256" key="6">
    <source>
        <dbReference type="ARBA" id="ARBA00022968"/>
    </source>
</evidence>
<reference evidence="12 13" key="1">
    <citation type="submission" date="2016-03" db="EMBL/GenBank/DDBJ databases">
        <title>EvidentialGene: Evidence-directed Construction of Genes on Genomes.</title>
        <authorList>
            <person name="Gilbert D.G."/>
            <person name="Choi J.-H."/>
            <person name="Mockaitis K."/>
            <person name="Colbourne J."/>
            <person name="Pfrender M."/>
        </authorList>
    </citation>
    <scope>NUCLEOTIDE SEQUENCE [LARGE SCALE GENOMIC DNA]</scope>
    <source>
        <strain evidence="12 13">Xinb3</strain>
        <tissue evidence="12">Complete organism</tissue>
    </source>
</reference>
<sequence length="391" mass="44821">MMKRSVKKWVSSGVWFIITFILFFFLVGRFERQSKLTHLEAKHSEILGKISLTGYTNYTIDRLGLKPLPFVSSLEPSMKEQVINDVLSFVYPLDINPNGKLKCRHWKVRSSNTVTEDYNRTLLIVVISAAEHAAKRDLIRRTWASPSVLNVDWIQVIFLVGSTGDEDKVTTEQLKKENAEHEDLVQVNVVDTYANLTLKSVALLHWTHTHCPGAELVLKCDDDNYINWNVFTKILPHINVTRTIYGTPVPTLFAERWKSQKHYVSRRVWPWPRYPSYLMGGCYAISGQAVKPLLAATQTTPFFWIEDIYLTGLCASKANVSLQTQPKYYHPDIPEKGQLNSCFVRKTAIWQTRSSKQLAISHRVTSNVYRNQLPCIPKSRVPPKCAFGIFC</sequence>
<dbReference type="PANTHER" id="PTHR11214">
    <property type="entry name" value="BETA-1,3-N-ACETYLGLUCOSAMINYLTRANSFERASE"/>
    <property type="match status" value="1"/>
</dbReference>
<evidence type="ECO:0000256" key="3">
    <source>
        <dbReference type="ARBA" id="ARBA00022676"/>
    </source>
</evidence>
<dbReference type="Pfam" id="PF01762">
    <property type="entry name" value="Galactosyl_T"/>
    <property type="match status" value="1"/>
</dbReference>
<keyword evidence="13" id="KW-1185">Reference proteome</keyword>
<dbReference type="GO" id="GO:0000139">
    <property type="term" value="C:Golgi membrane"/>
    <property type="evidence" value="ECO:0007669"/>
    <property type="project" value="UniProtKB-SubCell"/>
</dbReference>
<comment type="similarity">
    <text evidence="2 11">Belongs to the glycosyltransferase 31 family.</text>
</comment>
<comment type="caution">
    <text evidence="12">The sequence shown here is derived from an EMBL/GenBank/DDBJ whole genome shotgun (WGS) entry which is preliminary data.</text>
</comment>
<evidence type="ECO:0000256" key="5">
    <source>
        <dbReference type="ARBA" id="ARBA00022692"/>
    </source>
</evidence>
<dbReference type="EC" id="2.4.1.-" evidence="11"/>
<gene>
    <name evidence="12" type="ORF">APZ42_029516</name>
</gene>
<keyword evidence="4 12" id="KW-0808">Transferase</keyword>
<dbReference type="PANTHER" id="PTHR11214:SF334">
    <property type="entry name" value="HEXOSYLTRANSFERASE"/>
    <property type="match status" value="1"/>
</dbReference>
<dbReference type="FunFam" id="3.90.550.50:FF:000001">
    <property type="entry name" value="Hexosyltransferase"/>
    <property type="match status" value="1"/>
</dbReference>
<keyword evidence="3 11" id="KW-0328">Glycosyltransferase</keyword>
<name>A0A0P5BDG7_9CRUS</name>
<keyword evidence="9 11" id="KW-0472">Membrane</keyword>
<evidence type="ECO:0000256" key="1">
    <source>
        <dbReference type="ARBA" id="ARBA00004323"/>
    </source>
</evidence>
<dbReference type="EMBL" id="LRGB01002580">
    <property type="protein sequence ID" value="KZS06981.1"/>
    <property type="molecule type" value="Genomic_DNA"/>
</dbReference>
<dbReference type="OrthoDB" id="5512589at2759"/>
<dbReference type="Gene3D" id="3.90.550.50">
    <property type="match status" value="1"/>
</dbReference>
<dbReference type="GO" id="GO:0016758">
    <property type="term" value="F:hexosyltransferase activity"/>
    <property type="evidence" value="ECO:0007669"/>
    <property type="project" value="InterPro"/>
</dbReference>
<dbReference type="InterPro" id="IPR029044">
    <property type="entry name" value="Nucleotide-diphossugar_trans"/>
</dbReference>
<dbReference type="Proteomes" id="UP000076858">
    <property type="component" value="Unassembled WGS sequence"/>
</dbReference>
<dbReference type="GO" id="GO:0006493">
    <property type="term" value="P:protein O-linked glycosylation"/>
    <property type="evidence" value="ECO:0007669"/>
    <property type="project" value="TreeGrafter"/>
</dbReference>
<organism evidence="12 13">
    <name type="scientific">Daphnia magna</name>
    <dbReference type="NCBI Taxonomy" id="35525"/>
    <lineage>
        <taxon>Eukaryota</taxon>
        <taxon>Metazoa</taxon>
        <taxon>Ecdysozoa</taxon>
        <taxon>Arthropoda</taxon>
        <taxon>Crustacea</taxon>
        <taxon>Branchiopoda</taxon>
        <taxon>Diplostraca</taxon>
        <taxon>Cladocera</taxon>
        <taxon>Anomopoda</taxon>
        <taxon>Daphniidae</taxon>
        <taxon>Daphnia</taxon>
    </lineage>
</organism>
<evidence type="ECO:0000256" key="4">
    <source>
        <dbReference type="ARBA" id="ARBA00022679"/>
    </source>
</evidence>
<evidence type="ECO:0000256" key="9">
    <source>
        <dbReference type="ARBA" id="ARBA00023136"/>
    </source>
</evidence>
<comment type="subcellular location">
    <subcellularLocation>
        <location evidence="1 11">Golgi apparatus membrane</location>
        <topology evidence="1 11">Single-pass type II membrane protein</topology>
    </subcellularLocation>
</comment>
<evidence type="ECO:0000313" key="13">
    <source>
        <dbReference type="Proteomes" id="UP000076858"/>
    </source>
</evidence>
<keyword evidence="8 11" id="KW-0333">Golgi apparatus</keyword>
<evidence type="ECO:0000256" key="11">
    <source>
        <dbReference type="RuleBase" id="RU363063"/>
    </source>
</evidence>
<keyword evidence="5 11" id="KW-0812">Transmembrane</keyword>
<keyword evidence="10" id="KW-0325">Glycoprotein</keyword>
<dbReference type="STRING" id="35525.A0A0P5BDG7"/>
<evidence type="ECO:0000313" key="12">
    <source>
        <dbReference type="EMBL" id="KZS06981.1"/>
    </source>
</evidence>
<feature type="transmembrane region" description="Helical" evidence="11">
    <location>
        <begin position="12"/>
        <end position="30"/>
    </location>
</feature>
<dbReference type="AlphaFoldDB" id="A0A0P5BDG7"/>
<accession>A0A0P5BDG7</accession>
<proteinExistence type="inferred from homology"/>
<dbReference type="InterPro" id="IPR002659">
    <property type="entry name" value="Glyco_trans_31"/>
</dbReference>
<evidence type="ECO:0000256" key="8">
    <source>
        <dbReference type="ARBA" id="ARBA00023034"/>
    </source>
</evidence>
<keyword evidence="6 11" id="KW-0735">Signal-anchor</keyword>
<keyword evidence="7 11" id="KW-1133">Transmembrane helix</keyword>
<protein>
    <recommendedName>
        <fullName evidence="11">Hexosyltransferase</fullName>
        <ecNumber evidence="11">2.4.1.-</ecNumber>
    </recommendedName>
</protein>
<evidence type="ECO:0000256" key="2">
    <source>
        <dbReference type="ARBA" id="ARBA00008661"/>
    </source>
</evidence>